<dbReference type="EMBL" id="JAFCIX010000335">
    <property type="protein sequence ID" value="KAH6594358.1"/>
    <property type="molecule type" value="Genomic_DNA"/>
</dbReference>
<keyword evidence="1" id="KW-0489">Methyltransferase</keyword>
<keyword evidence="6" id="KW-1185">Reference proteome</keyword>
<proteinExistence type="predicted"/>
<dbReference type="InterPro" id="IPR001214">
    <property type="entry name" value="SET_dom"/>
</dbReference>
<name>A0ABQ8F950_9FUNG</name>
<protein>
    <recommendedName>
        <fullName evidence="4">SET domain-containing protein</fullName>
    </recommendedName>
</protein>
<dbReference type="PROSITE" id="PS50280">
    <property type="entry name" value="SET"/>
    <property type="match status" value="1"/>
</dbReference>
<dbReference type="Gene3D" id="3.90.1420.10">
    <property type="entry name" value="Rubisco LSMT, substrate-binding domain"/>
    <property type="match status" value="1"/>
</dbReference>
<dbReference type="PANTHER" id="PTHR13271:SF151">
    <property type="entry name" value="SET DOMAIN-CONTAINING PROTEIN 4"/>
    <property type="match status" value="1"/>
</dbReference>
<dbReference type="PANTHER" id="PTHR13271">
    <property type="entry name" value="UNCHARACTERIZED PUTATIVE METHYLTRANSFERASE"/>
    <property type="match status" value="1"/>
</dbReference>
<feature type="domain" description="SET" evidence="4">
    <location>
        <begin position="58"/>
        <end position="308"/>
    </location>
</feature>
<dbReference type="Proteomes" id="UP001648503">
    <property type="component" value="Unassembled WGS sequence"/>
</dbReference>
<evidence type="ECO:0000256" key="2">
    <source>
        <dbReference type="ARBA" id="ARBA00022679"/>
    </source>
</evidence>
<sequence>MKHPNDKMPLTTSTSAIKRAHSAIDQNDPVGEGMRRSSKSLLPQSLVDWGHAQGANVANINIRETANDDSRNLTRGAYAANDIEANSEICFIPNSMLLSESDVRASKVGQAVLSYLESHKEEQKLVADEMKHPQAGMMLAMAAFMVYEISATAGLSRWMPYLVSLPKEYTMPIAWKKDRILNLLGGTSLQHMMTERQKWLEDGARMVQRACASMFPDGALSKQSMLWAMCSIWSRAFPRAKVSINSVSCSEIPTEDWISLSEICLFPILDMLNHKRGRKIQWRMSNEGVTFLTLEPIVKGQELLNNYGPKGNENLFSNYGFVIENNPEDYFKVFLALREQDPLYSEKKELLESVSSNSTEYLIFLGDNLPVDMIAVCRILVANEWDLALFATRALNACDSSPPVHSTTICVRNELLALSTLYSLFLSKLVTLKRESPDFDQDIALYPEDEESRRLTQIYRAGQTSVLEHALKISRSMLPQCNLDLPCHTKLRVFVDDYTIHATNSHLDPRILSFIAAVMPAKCATNEDSAPEVDPEFDPDALLTLLLVNELKLGKDSYWEHHFTALMADHLKRQEHLGEIVEDMEAHFDEWVGPQLRALGKRLGGEVENTAKLLDDKDMFVCAACAVECHGVTLSAQWVNGQDYELDSCVITDTITAIVVTL</sequence>
<evidence type="ECO:0000256" key="1">
    <source>
        <dbReference type="ARBA" id="ARBA00022603"/>
    </source>
</evidence>
<dbReference type="Pfam" id="PF00856">
    <property type="entry name" value="SET"/>
    <property type="match status" value="1"/>
</dbReference>
<organism evidence="5 6">
    <name type="scientific">Batrachochytrium salamandrivorans</name>
    <dbReference type="NCBI Taxonomy" id="1357716"/>
    <lineage>
        <taxon>Eukaryota</taxon>
        <taxon>Fungi</taxon>
        <taxon>Fungi incertae sedis</taxon>
        <taxon>Chytridiomycota</taxon>
        <taxon>Chytridiomycota incertae sedis</taxon>
        <taxon>Chytridiomycetes</taxon>
        <taxon>Rhizophydiales</taxon>
        <taxon>Rhizophydiales incertae sedis</taxon>
        <taxon>Batrachochytrium</taxon>
    </lineage>
</organism>
<dbReference type="InterPro" id="IPR015353">
    <property type="entry name" value="Rubisco_LSMT_subst-bd"/>
</dbReference>
<dbReference type="InterPro" id="IPR036464">
    <property type="entry name" value="Rubisco_LSMT_subst-bd_sf"/>
</dbReference>
<dbReference type="InterPro" id="IPR046341">
    <property type="entry name" value="SET_dom_sf"/>
</dbReference>
<evidence type="ECO:0000313" key="6">
    <source>
        <dbReference type="Proteomes" id="UP001648503"/>
    </source>
</evidence>
<gene>
    <name evidence="5" type="ORF">BASA50_006606</name>
</gene>
<dbReference type="Gene3D" id="3.90.1410.10">
    <property type="entry name" value="set domain protein methyltransferase, domain 1"/>
    <property type="match status" value="1"/>
</dbReference>
<evidence type="ECO:0000256" key="3">
    <source>
        <dbReference type="ARBA" id="ARBA00022691"/>
    </source>
</evidence>
<dbReference type="Pfam" id="PF09273">
    <property type="entry name" value="Rubis-subs-bind"/>
    <property type="match status" value="1"/>
</dbReference>
<comment type="caution">
    <text evidence="5">The sequence shown here is derived from an EMBL/GenBank/DDBJ whole genome shotgun (WGS) entry which is preliminary data.</text>
</comment>
<dbReference type="SUPFAM" id="SSF81822">
    <property type="entry name" value="RuBisCo LSMT C-terminal, substrate-binding domain"/>
    <property type="match status" value="1"/>
</dbReference>
<dbReference type="InterPro" id="IPR050600">
    <property type="entry name" value="SETD3_SETD6_MTase"/>
</dbReference>
<keyword evidence="3" id="KW-0949">S-adenosyl-L-methionine</keyword>
<keyword evidence="2" id="KW-0808">Transferase</keyword>
<reference evidence="5 6" key="1">
    <citation type="submission" date="2021-02" db="EMBL/GenBank/DDBJ databases">
        <title>Variation within the Batrachochytrium salamandrivorans European outbreak.</title>
        <authorList>
            <person name="Kelly M."/>
            <person name="Pasmans F."/>
            <person name="Shea T.P."/>
            <person name="Munoz J.F."/>
            <person name="Carranza S."/>
            <person name="Cuomo C.A."/>
            <person name="Martel A."/>
        </authorList>
    </citation>
    <scope>NUCLEOTIDE SEQUENCE [LARGE SCALE GENOMIC DNA]</scope>
    <source>
        <strain evidence="5 6">AMFP18/2</strain>
    </source>
</reference>
<dbReference type="SUPFAM" id="SSF82199">
    <property type="entry name" value="SET domain"/>
    <property type="match status" value="1"/>
</dbReference>
<evidence type="ECO:0000259" key="4">
    <source>
        <dbReference type="PROSITE" id="PS50280"/>
    </source>
</evidence>
<accession>A0ABQ8F950</accession>
<evidence type="ECO:0000313" key="5">
    <source>
        <dbReference type="EMBL" id="KAH6594358.1"/>
    </source>
</evidence>